<dbReference type="Proteomes" id="UP001501509">
    <property type="component" value="Unassembled WGS sequence"/>
</dbReference>
<dbReference type="RefSeq" id="WP_344539703.1">
    <property type="nucleotide sequence ID" value="NZ_BAAATD010000002.1"/>
</dbReference>
<evidence type="ECO:0000259" key="2">
    <source>
        <dbReference type="Pfam" id="PF14683"/>
    </source>
</evidence>
<reference evidence="3 4" key="1">
    <citation type="journal article" date="2019" name="Int. J. Syst. Evol. Microbiol.">
        <title>The Global Catalogue of Microorganisms (GCM) 10K type strain sequencing project: providing services to taxonomists for standard genome sequencing and annotation.</title>
        <authorList>
            <consortium name="The Broad Institute Genomics Platform"/>
            <consortium name="The Broad Institute Genome Sequencing Center for Infectious Disease"/>
            <person name="Wu L."/>
            <person name="Ma J."/>
        </authorList>
    </citation>
    <scope>NUCLEOTIDE SEQUENCE [LARGE SCALE GENOMIC DNA]</scope>
    <source>
        <strain evidence="3 4">JCM 6833</strain>
    </source>
</reference>
<dbReference type="Gene3D" id="2.60.40.10">
    <property type="entry name" value="Immunoglobulins"/>
    <property type="match status" value="1"/>
</dbReference>
<accession>A0ABN3PMZ1</accession>
<gene>
    <name evidence="3" type="ORF">GCM10010411_19060</name>
</gene>
<dbReference type="InterPro" id="IPR006311">
    <property type="entry name" value="TAT_signal"/>
</dbReference>
<comment type="caution">
    <text evidence="3">The sequence shown here is derived from an EMBL/GenBank/DDBJ whole genome shotgun (WGS) entry which is preliminary data.</text>
</comment>
<keyword evidence="1" id="KW-0732">Signal</keyword>
<protein>
    <recommendedName>
        <fullName evidence="2">Rhamnogalacturonan lyase domain-containing protein</fullName>
    </recommendedName>
</protein>
<dbReference type="InterPro" id="IPR013783">
    <property type="entry name" value="Ig-like_fold"/>
</dbReference>
<proteinExistence type="predicted"/>
<feature type="signal peptide" evidence="1">
    <location>
        <begin position="1"/>
        <end position="25"/>
    </location>
</feature>
<evidence type="ECO:0000313" key="3">
    <source>
        <dbReference type="EMBL" id="GAA2586499.1"/>
    </source>
</evidence>
<evidence type="ECO:0000256" key="1">
    <source>
        <dbReference type="SAM" id="SignalP"/>
    </source>
</evidence>
<feature type="domain" description="Rhamnogalacturonan lyase" evidence="2">
    <location>
        <begin position="147"/>
        <end position="309"/>
    </location>
</feature>
<evidence type="ECO:0000313" key="4">
    <source>
        <dbReference type="Proteomes" id="UP001501509"/>
    </source>
</evidence>
<feature type="chain" id="PRO_5045784694" description="Rhamnogalacturonan lyase domain-containing protein" evidence="1">
    <location>
        <begin position="26"/>
        <end position="314"/>
    </location>
</feature>
<dbReference type="EMBL" id="BAAATD010000002">
    <property type="protein sequence ID" value="GAA2586499.1"/>
    <property type="molecule type" value="Genomic_DNA"/>
</dbReference>
<dbReference type="InterPro" id="IPR029411">
    <property type="entry name" value="RG-lyase_III"/>
</dbReference>
<dbReference type="Pfam" id="PF14683">
    <property type="entry name" value="CBM-like"/>
    <property type="match status" value="1"/>
</dbReference>
<dbReference type="PROSITE" id="PS51318">
    <property type="entry name" value="TAT"/>
    <property type="match status" value="1"/>
</dbReference>
<sequence length="314" mass="33724">MTENKRNKPLARRTALGLAATAVTAAPLAVLPAEASAAAGPRPVRRLRARSEIGRVRLSWEGDPYKPFVDHYAIYGARTRGFKVGPETLIAKTVYASFAHDRMGGRRQDWYYRIVVVDAAGNRSRPSAEVAGHSTESVTVSGTALATVGAFDHKSLELALAPNLSAQYRTRFPNGVDYTFGTSKPGTDWCYIQPGPSDSWGGSKPSRATFRFTLDAVPAAETWLAIWLLDTHASLAGTITLGLNGTQIKEVPLERGATRGSVEGDATVPGTTLKPSYVELVLPASALKAGENVLTVDKKIGSWHVYDALGVFTR</sequence>
<dbReference type="InterPro" id="IPR008979">
    <property type="entry name" value="Galactose-bd-like_sf"/>
</dbReference>
<dbReference type="SUPFAM" id="SSF49785">
    <property type="entry name" value="Galactose-binding domain-like"/>
    <property type="match status" value="1"/>
</dbReference>
<keyword evidence="4" id="KW-1185">Reference proteome</keyword>
<organism evidence="3 4">
    <name type="scientific">Actinomadura fulvescens</name>
    <dbReference type="NCBI Taxonomy" id="46160"/>
    <lineage>
        <taxon>Bacteria</taxon>
        <taxon>Bacillati</taxon>
        <taxon>Actinomycetota</taxon>
        <taxon>Actinomycetes</taxon>
        <taxon>Streptosporangiales</taxon>
        <taxon>Thermomonosporaceae</taxon>
        <taxon>Actinomadura</taxon>
    </lineage>
</organism>
<name>A0ABN3PMZ1_9ACTN</name>